<dbReference type="PANTHER" id="PTHR43540:SF1">
    <property type="entry name" value="ISOCHORISMATASE HYDROLASE"/>
    <property type="match status" value="1"/>
</dbReference>
<dbReference type="SUPFAM" id="SSF52499">
    <property type="entry name" value="Isochorismatase-like hydrolases"/>
    <property type="match status" value="1"/>
</dbReference>
<dbReference type="CDD" id="cd01014">
    <property type="entry name" value="nicotinamidase_related"/>
    <property type="match status" value="1"/>
</dbReference>
<keyword evidence="1 3" id="KW-0378">Hydrolase</keyword>
<feature type="domain" description="Isochorismatase-like" evidence="2">
    <location>
        <begin position="4"/>
        <end position="177"/>
    </location>
</feature>
<dbReference type="InterPro" id="IPR050272">
    <property type="entry name" value="Isochorismatase-like_hydrls"/>
</dbReference>
<evidence type="ECO:0000256" key="1">
    <source>
        <dbReference type="ARBA" id="ARBA00022801"/>
    </source>
</evidence>
<dbReference type="InterPro" id="IPR036380">
    <property type="entry name" value="Isochorismatase-like_sf"/>
</dbReference>
<dbReference type="PANTHER" id="PTHR43540">
    <property type="entry name" value="PEROXYUREIDOACRYLATE/UREIDOACRYLATE AMIDOHYDROLASE-RELATED"/>
    <property type="match status" value="1"/>
</dbReference>
<evidence type="ECO:0000259" key="2">
    <source>
        <dbReference type="Pfam" id="PF00857"/>
    </source>
</evidence>
<dbReference type="InterPro" id="IPR000868">
    <property type="entry name" value="Isochorismatase-like_dom"/>
</dbReference>
<evidence type="ECO:0000313" key="3">
    <source>
        <dbReference type="EMBL" id="MFC5551339.1"/>
    </source>
</evidence>
<gene>
    <name evidence="3" type="ORF">ACFPO9_22715</name>
</gene>
<organism evidence="3 4">
    <name type="scientific">Massilia aerilata</name>
    <dbReference type="NCBI Taxonomy" id="453817"/>
    <lineage>
        <taxon>Bacteria</taxon>
        <taxon>Pseudomonadati</taxon>
        <taxon>Pseudomonadota</taxon>
        <taxon>Betaproteobacteria</taxon>
        <taxon>Burkholderiales</taxon>
        <taxon>Oxalobacteraceae</taxon>
        <taxon>Telluria group</taxon>
        <taxon>Massilia</taxon>
    </lineage>
</organism>
<accession>A0ABW0S2R4</accession>
<dbReference type="Gene3D" id="3.40.50.850">
    <property type="entry name" value="Isochorismatase-like"/>
    <property type="match status" value="1"/>
</dbReference>
<dbReference type="Pfam" id="PF00857">
    <property type="entry name" value="Isochorismatase"/>
    <property type="match status" value="1"/>
</dbReference>
<reference evidence="4" key="1">
    <citation type="journal article" date="2019" name="Int. J. Syst. Evol. Microbiol.">
        <title>The Global Catalogue of Microorganisms (GCM) 10K type strain sequencing project: providing services to taxonomists for standard genome sequencing and annotation.</title>
        <authorList>
            <consortium name="The Broad Institute Genomics Platform"/>
            <consortium name="The Broad Institute Genome Sequencing Center for Infectious Disease"/>
            <person name="Wu L."/>
            <person name="Ma J."/>
        </authorList>
    </citation>
    <scope>NUCLEOTIDE SEQUENCE [LARGE SCALE GENOMIC DNA]</scope>
    <source>
        <strain evidence="4">CGMCC 4.5798</strain>
    </source>
</reference>
<dbReference type="EMBL" id="JBHSMZ010000021">
    <property type="protein sequence ID" value="MFC5551339.1"/>
    <property type="molecule type" value="Genomic_DNA"/>
</dbReference>
<sequence>MTPTALIIIDMQKGMHSPSLPPRNNTGAEDNIARLHAAWRQAGQPVVSVRHISRSPSSVFAPGQQGVEFQARFIPLAHEHVVEKNVPDAFVNTGLERWLHARGIRRLVVAGVSTNNSVEATARTAGNLGFETVVVADACFTFEKRDFGGTLRSAEEVHLMALANLDGEYARVLSTEQLLREGLCERGAAGQDL</sequence>
<evidence type="ECO:0000313" key="4">
    <source>
        <dbReference type="Proteomes" id="UP001596086"/>
    </source>
</evidence>
<protein>
    <submittedName>
        <fullName evidence="3">Cysteine hydrolase family protein</fullName>
        <ecNumber evidence="3">3.-.-.-</ecNumber>
    </submittedName>
</protein>
<comment type="caution">
    <text evidence="3">The sequence shown here is derived from an EMBL/GenBank/DDBJ whole genome shotgun (WGS) entry which is preliminary data.</text>
</comment>
<name>A0ABW0S2R4_9BURK</name>
<dbReference type="EC" id="3.-.-.-" evidence="3"/>
<dbReference type="GO" id="GO:0016787">
    <property type="term" value="F:hydrolase activity"/>
    <property type="evidence" value="ECO:0007669"/>
    <property type="project" value="UniProtKB-KW"/>
</dbReference>
<proteinExistence type="predicted"/>
<dbReference type="RefSeq" id="WP_379775292.1">
    <property type="nucleotide sequence ID" value="NZ_JBHSMZ010000021.1"/>
</dbReference>
<dbReference type="Proteomes" id="UP001596086">
    <property type="component" value="Unassembled WGS sequence"/>
</dbReference>
<keyword evidence="4" id="KW-1185">Reference proteome</keyword>